<dbReference type="EMBL" id="CAUYUJ010014988">
    <property type="protein sequence ID" value="CAK0848565.1"/>
    <property type="molecule type" value="Genomic_DNA"/>
</dbReference>
<feature type="region of interest" description="Disordered" evidence="1">
    <location>
        <begin position="32"/>
        <end position="52"/>
    </location>
</feature>
<proteinExistence type="predicted"/>
<sequence>MPLFTRIMSKCGAHIVDAAKVVDAGAGPEIAPGGFPMPVDRTPYRSVPIDGDTHIPEELFKELLQAGKEARRRGQHEVDDERLPPRQQHLVVASAAPAPGSRGPRAEWRRASAP</sequence>
<organism evidence="2 3">
    <name type="scientific">Prorocentrum cordatum</name>
    <dbReference type="NCBI Taxonomy" id="2364126"/>
    <lineage>
        <taxon>Eukaryota</taxon>
        <taxon>Sar</taxon>
        <taxon>Alveolata</taxon>
        <taxon>Dinophyceae</taxon>
        <taxon>Prorocentrales</taxon>
        <taxon>Prorocentraceae</taxon>
        <taxon>Prorocentrum</taxon>
    </lineage>
</organism>
<protein>
    <submittedName>
        <fullName evidence="2">Uncharacterized protein</fullName>
    </submittedName>
</protein>
<keyword evidence="3" id="KW-1185">Reference proteome</keyword>
<feature type="compositionally biased region" description="Low complexity" evidence="1">
    <location>
        <begin position="93"/>
        <end position="103"/>
    </location>
</feature>
<evidence type="ECO:0000313" key="2">
    <source>
        <dbReference type="EMBL" id="CAK0848565.1"/>
    </source>
</evidence>
<gene>
    <name evidence="2" type="ORF">PCOR1329_LOCUS41463</name>
</gene>
<name>A0ABN9TRY8_9DINO</name>
<feature type="compositionally biased region" description="Basic and acidic residues" evidence="1">
    <location>
        <begin position="104"/>
        <end position="114"/>
    </location>
</feature>
<accession>A0ABN9TRY8</accession>
<feature type="compositionally biased region" description="Basic and acidic residues" evidence="1">
    <location>
        <begin position="75"/>
        <end position="84"/>
    </location>
</feature>
<evidence type="ECO:0000256" key="1">
    <source>
        <dbReference type="SAM" id="MobiDB-lite"/>
    </source>
</evidence>
<evidence type="ECO:0000313" key="3">
    <source>
        <dbReference type="Proteomes" id="UP001189429"/>
    </source>
</evidence>
<feature type="region of interest" description="Disordered" evidence="1">
    <location>
        <begin position="66"/>
        <end position="114"/>
    </location>
</feature>
<reference evidence="2" key="1">
    <citation type="submission" date="2023-10" db="EMBL/GenBank/DDBJ databases">
        <authorList>
            <person name="Chen Y."/>
            <person name="Shah S."/>
            <person name="Dougan E. K."/>
            <person name="Thang M."/>
            <person name="Chan C."/>
        </authorList>
    </citation>
    <scope>NUCLEOTIDE SEQUENCE [LARGE SCALE GENOMIC DNA]</scope>
</reference>
<dbReference type="Proteomes" id="UP001189429">
    <property type="component" value="Unassembled WGS sequence"/>
</dbReference>
<comment type="caution">
    <text evidence="2">The sequence shown here is derived from an EMBL/GenBank/DDBJ whole genome shotgun (WGS) entry which is preliminary data.</text>
</comment>